<dbReference type="RefSeq" id="XP_044543746.1">
    <property type="nucleotide sequence ID" value="XM_044686152.1"/>
</dbReference>
<dbReference type="Proteomes" id="UP000816034">
    <property type="component" value="Unassembled WGS sequence"/>
</dbReference>
<dbReference type="PANTHER" id="PTHR43215:SF14">
    <property type="entry name" value="RADIAL SPOKE HEAD 1 HOMOLOG"/>
    <property type="match status" value="1"/>
</dbReference>
<comment type="caution">
    <text evidence="3">The sequence shown here is derived from an EMBL/GenBank/DDBJ whole genome shotgun (WGS) entry which is preliminary data.</text>
</comment>
<feature type="region of interest" description="Disordered" evidence="2">
    <location>
        <begin position="493"/>
        <end position="518"/>
    </location>
</feature>
<organism evidence="3 4">
    <name type="scientific">Naegleria lovaniensis</name>
    <name type="common">Amoeba</name>
    <dbReference type="NCBI Taxonomy" id="51637"/>
    <lineage>
        <taxon>Eukaryota</taxon>
        <taxon>Discoba</taxon>
        <taxon>Heterolobosea</taxon>
        <taxon>Tetramitia</taxon>
        <taxon>Eutetramitia</taxon>
        <taxon>Vahlkampfiidae</taxon>
        <taxon>Naegleria</taxon>
    </lineage>
</organism>
<feature type="region of interest" description="Disordered" evidence="2">
    <location>
        <begin position="612"/>
        <end position="708"/>
    </location>
</feature>
<dbReference type="EMBL" id="PYSW02000044">
    <property type="protein sequence ID" value="KAG2374572.1"/>
    <property type="molecule type" value="Genomic_DNA"/>
</dbReference>
<gene>
    <name evidence="3" type="ORF">C9374_010591</name>
</gene>
<reference evidence="3 4" key="1">
    <citation type="journal article" date="2018" name="BMC Genomics">
        <title>The genome of Naegleria lovaniensis, the basis for a comparative approach to unravel pathogenicity factors of the human pathogenic amoeba N. fowleri.</title>
        <authorList>
            <person name="Liechti N."/>
            <person name="Schurch N."/>
            <person name="Bruggmann R."/>
            <person name="Wittwer M."/>
        </authorList>
    </citation>
    <scope>NUCLEOTIDE SEQUENCE [LARGE SCALE GENOMIC DNA]</scope>
    <source>
        <strain evidence="3 4">ATCC 30569</strain>
    </source>
</reference>
<accession>A0AA88KJ62</accession>
<dbReference type="Pfam" id="PF02493">
    <property type="entry name" value="MORN"/>
    <property type="match status" value="10"/>
</dbReference>
<feature type="compositionally biased region" description="Polar residues" evidence="2">
    <location>
        <begin position="413"/>
        <end position="422"/>
    </location>
</feature>
<protein>
    <submittedName>
        <fullName evidence="3">Uncharacterized protein</fullName>
    </submittedName>
</protein>
<feature type="compositionally biased region" description="Acidic residues" evidence="2">
    <location>
        <begin position="577"/>
        <end position="587"/>
    </location>
</feature>
<dbReference type="PANTHER" id="PTHR43215">
    <property type="entry name" value="RADIAL SPOKE HEAD 1 HOMOLOG"/>
    <property type="match status" value="1"/>
</dbReference>
<feature type="region of interest" description="Disordered" evidence="2">
    <location>
        <begin position="317"/>
        <end position="433"/>
    </location>
</feature>
<feature type="compositionally biased region" description="Polar residues" evidence="2">
    <location>
        <begin position="374"/>
        <end position="398"/>
    </location>
</feature>
<keyword evidence="4" id="KW-1185">Reference proteome</keyword>
<feature type="compositionally biased region" description="Basic residues" evidence="2">
    <location>
        <begin position="345"/>
        <end position="357"/>
    </location>
</feature>
<feature type="compositionally biased region" description="Basic and acidic residues" evidence="2">
    <location>
        <begin position="694"/>
        <end position="703"/>
    </location>
</feature>
<evidence type="ECO:0000313" key="3">
    <source>
        <dbReference type="EMBL" id="KAG2374572.1"/>
    </source>
</evidence>
<dbReference type="InterPro" id="IPR003409">
    <property type="entry name" value="MORN"/>
</dbReference>
<evidence type="ECO:0000256" key="2">
    <source>
        <dbReference type="SAM" id="MobiDB-lite"/>
    </source>
</evidence>
<evidence type="ECO:0000256" key="1">
    <source>
        <dbReference type="ARBA" id="ARBA00022737"/>
    </source>
</evidence>
<evidence type="ECO:0000313" key="4">
    <source>
        <dbReference type="Proteomes" id="UP000816034"/>
    </source>
</evidence>
<feature type="compositionally biased region" description="Low complexity" evidence="2">
    <location>
        <begin position="542"/>
        <end position="565"/>
    </location>
</feature>
<dbReference type="SMART" id="SM00698">
    <property type="entry name" value="MORN"/>
    <property type="match status" value="10"/>
</dbReference>
<dbReference type="GeneID" id="68103045"/>
<dbReference type="AlphaFoldDB" id="A0AA88KJ62"/>
<feature type="region of interest" description="Disordered" evidence="2">
    <location>
        <begin position="542"/>
        <end position="595"/>
    </location>
</feature>
<name>A0AA88KJ62_NAELO</name>
<sequence length="1120" mass="124076">MNWNEAADSFRAKVLRSGLFDPPVASSLIAQTPNEPSNTTNVWSSSVASSSPQFLFSNIRRPSDQQQHSLSSVSSKPEDMSLRLTPKYEMPHVSTPLKDSFYNRSNTFTLNTDRSTTPEVDHLKNSYLSLRQQEEEQRKKELILEQGKHDLHKTINISPSLIYPNSSSPSTQFLNHSSSKETVIPPSSILSSRNLFGSRLHEPKINNYDNIGLARGRKIELIYERNSPDVELVKQRINEREVKTQTPDFEIDVATQTELFVPSDHQKDSPKRVIKIKDKGTTTNLDEKSKITFPTNDASSTEWINARFKVEDHLFEQQHEPKNSQNELKSTLKSEHAETQTPSPSKKKKKKTKKKKPKSYDLSQFLEEYDLPQPSISSTPISGKVSSGTQSSPQLDNNGTRDELPSQGVPVDSSVSIPINSGESEHAIPLQNETSQLFKEDEDKRLTCGKKASISQEEDLLDEDNAVPIDILRHSPEKVELSLTNTSATGSLFATSPLRNTIGGENSEDTSKTPSAVTASSATTYHSAVQGVMGTGVLSSTFASSTQSNSTSTTLPASTTAPSLPVSTDAGSSTVQYEDETDSDDDTGAGYVGGLNQLSLGDSELTTQSLSNSDFKQHGEDVISRNTTSNTTTSDGTRYSEPSCSHHHAFSSAETQGNELGLPFLNKENTFESENPPCSTSKDEENNERNSVTELEKTCKPTEELQSQQTTEHLITNVWKTESEEDVSNSTTVLVQYYNDEKEEEAIAQLSDESSKHHIVLNGSLPPTVATANESEETINISTQAEVITAMEEPNKGSSDQPILAVGEADLNDNTHPFLDETQHETSKDNQDILETALEPTTSTPITETTEILFQSGMFKGDVENGVPHGKGLYYTKDGTSYDGGWIQGKRNGKGRLEYPDGSVYEGEFLNDMRHGHGHYTTPNYVYEGLWANDKRNGQGMIEYVFGDKYDGCFTNNFPDGKGQYCFCDGSIYTGEFKHGWRHGVGTIQYADGITKYEGEWDCDRRTGNAKIVYLEGVYTGQVKDGRRHGNGSFTYSNGDVYEGHWENDKKHGKGVYYFGSLKSGSYFRGEWKNGVKHCTGVMTSTKYIPMTPPKKGLRPISTSFEEVWHEGQLAQKKLL</sequence>
<keyword evidence="1" id="KW-0677">Repeat</keyword>
<dbReference type="SUPFAM" id="SSF82185">
    <property type="entry name" value="Histone H3 K4-specific methyltransferase SET7/9 N-terminal domain"/>
    <property type="match status" value="2"/>
</dbReference>
<dbReference type="Gene3D" id="2.20.110.10">
    <property type="entry name" value="Histone H3 K4-specific methyltransferase SET7/9 N-terminal domain"/>
    <property type="match status" value="4"/>
</dbReference>
<proteinExistence type="predicted"/>